<dbReference type="AlphaFoldDB" id="A0A9P4L651"/>
<proteinExistence type="predicted"/>
<name>A0A9P4L651_9PLEO</name>
<evidence type="ECO:0000256" key="1">
    <source>
        <dbReference type="SAM" id="Phobius"/>
    </source>
</evidence>
<feature type="transmembrane region" description="Helical" evidence="1">
    <location>
        <begin position="24"/>
        <end position="41"/>
    </location>
</feature>
<dbReference type="Proteomes" id="UP000800039">
    <property type="component" value="Unassembled WGS sequence"/>
</dbReference>
<keyword evidence="1" id="KW-0812">Transmembrane</keyword>
<organism evidence="2 3">
    <name type="scientific">Cucurbitaria berberidis CBS 394.84</name>
    <dbReference type="NCBI Taxonomy" id="1168544"/>
    <lineage>
        <taxon>Eukaryota</taxon>
        <taxon>Fungi</taxon>
        <taxon>Dikarya</taxon>
        <taxon>Ascomycota</taxon>
        <taxon>Pezizomycotina</taxon>
        <taxon>Dothideomycetes</taxon>
        <taxon>Pleosporomycetidae</taxon>
        <taxon>Pleosporales</taxon>
        <taxon>Pleosporineae</taxon>
        <taxon>Cucurbitariaceae</taxon>
        <taxon>Cucurbitaria</taxon>
    </lineage>
</organism>
<reference evidence="2" key="1">
    <citation type="submission" date="2020-01" db="EMBL/GenBank/DDBJ databases">
        <authorList>
            <consortium name="DOE Joint Genome Institute"/>
            <person name="Haridas S."/>
            <person name="Albert R."/>
            <person name="Binder M."/>
            <person name="Bloem J."/>
            <person name="Labutti K."/>
            <person name="Salamov A."/>
            <person name="Andreopoulos B."/>
            <person name="Baker S.E."/>
            <person name="Barry K."/>
            <person name="Bills G."/>
            <person name="Bluhm B.H."/>
            <person name="Cannon C."/>
            <person name="Castanera R."/>
            <person name="Culley D.E."/>
            <person name="Daum C."/>
            <person name="Ezra D."/>
            <person name="Gonzalez J.B."/>
            <person name="Henrissat B."/>
            <person name="Kuo A."/>
            <person name="Liang C."/>
            <person name="Lipzen A."/>
            <person name="Lutzoni F."/>
            <person name="Magnuson J."/>
            <person name="Mondo S."/>
            <person name="Nolan M."/>
            <person name="Ohm R."/>
            <person name="Pangilinan J."/>
            <person name="Park H.-J."/>
            <person name="Ramirez L."/>
            <person name="Alfaro M."/>
            <person name="Sun H."/>
            <person name="Tritt A."/>
            <person name="Yoshinaga Y."/>
            <person name="Zwiers L.-H."/>
            <person name="Turgeon B.G."/>
            <person name="Goodwin S.B."/>
            <person name="Spatafora J.W."/>
            <person name="Crous P.W."/>
            <person name="Grigoriev I.V."/>
        </authorList>
    </citation>
    <scope>NUCLEOTIDE SEQUENCE</scope>
    <source>
        <strain evidence="2">CBS 394.84</strain>
    </source>
</reference>
<dbReference type="EMBL" id="ML976617">
    <property type="protein sequence ID" value="KAF1842929.1"/>
    <property type="molecule type" value="Genomic_DNA"/>
</dbReference>
<dbReference type="RefSeq" id="XP_040785492.1">
    <property type="nucleotide sequence ID" value="XM_040933663.1"/>
</dbReference>
<evidence type="ECO:0000313" key="2">
    <source>
        <dbReference type="EMBL" id="KAF1842929.1"/>
    </source>
</evidence>
<dbReference type="GeneID" id="63850914"/>
<evidence type="ECO:0000313" key="3">
    <source>
        <dbReference type="Proteomes" id="UP000800039"/>
    </source>
</evidence>
<keyword evidence="1" id="KW-0472">Membrane</keyword>
<accession>A0A9P4L651</accession>
<keyword evidence="3" id="KW-1185">Reference proteome</keyword>
<keyword evidence="1" id="KW-1133">Transmembrane helix</keyword>
<sequence>MCSALCLLSLTINAVGPKSLYILFYTHLLAALPFILTITPLDPSLEKETIATLSVRLIL</sequence>
<protein>
    <submittedName>
        <fullName evidence="2">Uncharacterized protein</fullName>
    </submittedName>
</protein>
<comment type="caution">
    <text evidence="2">The sequence shown here is derived from an EMBL/GenBank/DDBJ whole genome shotgun (WGS) entry which is preliminary data.</text>
</comment>
<gene>
    <name evidence="2" type="ORF">K460DRAFT_367866</name>
</gene>